<dbReference type="SUPFAM" id="SSF53850">
    <property type="entry name" value="Periplasmic binding protein-like II"/>
    <property type="match status" value="1"/>
</dbReference>
<proteinExistence type="predicted"/>
<dbReference type="PROSITE" id="PS51257">
    <property type="entry name" value="PROKAR_LIPOPROTEIN"/>
    <property type="match status" value="1"/>
</dbReference>
<sequence length="425" mass="44870">MNKTTRRALPALAALAVGTVALTGCASGDSGDGSSDSNEDITLNTLFLDTDVYTPCVTDYIDKFTEETGIKVNIQSEGFSGYHDKLLTTLSSGSDTYDLTMIAYQWTGEFAPFMVPITDKVAADADALGGILPASTDTYVFNGEQYAIPFTAQAETLFYRTDLFEQAGLEPPKTWDDVADIEKFFTNNPDYPGVYGISVKAASSHAQTMFDNRYYGLGGEALGEPGSEMDVTAAAKALQQLKDDATVYSPPGALAATFAEVSAQLAGGTVAMAELMPTTVLGLVDTEGDSNKVFGKIGATTVPGGHGEAGGWGLAVNNTSKHQDAAYELATYLTSEDADLGCYTEYGKPAVQQATYDNDEVKSAWQTEGILDALSSSIGKARGATAAQINGMMDETVSRFLAGQAGSADDAAQEMADRYEELVNQ</sequence>
<organism evidence="2 3">
    <name type="scientific">Compostimonas suwonensis</name>
    <dbReference type="NCBI Taxonomy" id="1048394"/>
    <lineage>
        <taxon>Bacteria</taxon>
        <taxon>Bacillati</taxon>
        <taxon>Actinomycetota</taxon>
        <taxon>Actinomycetes</taxon>
        <taxon>Micrococcales</taxon>
        <taxon>Microbacteriaceae</taxon>
        <taxon>Compostimonas</taxon>
    </lineage>
</organism>
<dbReference type="AlphaFoldDB" id="A0A2M9BB95"/>
<dbReference type="OrthoDB" id="9770625at2"/>
<reference evidence="2 3" key="1">
    <citation type="submission" date="2017-11" db="EMBL/GenBank/DDBJ databases">
        <title>Genomic Encyclopedia of Archaeal and Bacterial Type Strains, Phase II (KMG-II): From Individual Species to Whole Genera.</title>
        <authorList>
            <person name="Goeker M."/>
        </authorList>
    </citation>
    <scope>NUCLEOTIDE SEQUENCE [LARGE SCALE GENOMIC DNA]</scope>
    <source>
        <strain evidence="2 3">DSM 25625</strain>
    </source>
</reference>
<dbReference type="RefSeq" id="WP_100346106.1">
    <property type="nucleotide sequence ID" value="NZ_PGFB01000007.1"/>
</dbReference>
<keyword evidence="3" id="KW-1185">Reference proteome</keyword>
<accession>A0A2M9BB95</accession>
<gene>
    <name evidence="2" type="ORF">CLV54_3351</name>
</gene>
<dbReference type="Gene3D" id="3.40.190.10">
    <property type="entry name" value="Periplasmic binding protein-like II"/>
    <property type="match status" value="2"/>
</dbReference>
<feature type="chain" id="PRO_5039033780" evidence="1">
    <location>
        <begin position="27"/>
        <end position="425"/>
    </location>
</feature>
<feature type="signal peptide" evidence="1">
    <location>
        <begin position="1"/>
        <end position="26"/>
    </location>
</feature>
<evidence type="ECO:0000256" key="1">
    <source>
        <dbReference type="SAM" id="SignalP"/>
    </source>
</evidence>
<protein>
    <submittedName>
        <fullName evidence="2">ABC-type glycerol-3-phosphate transport system substrate-binding protein</fullName>
    </submittedName>
</protein>
<evidence type="ECO:0000313" key="3">
    <source>
        <dbReference type="Proteomes" id="UP000230161"/>
    </source>
</evidence>
<dbReference type="InterPro" id="IPR006059">
    <property type="entry name" value="SBP"/>
</dbReference>
<keyword evidence="1" id="KW-0732">Signal</keyword>
<evidence type="ECO:0000313" key="2">
    <source>
        <dbReference type="EMBL" id="PJJ55214.1"/>
    </source>
</evidence>
<dbReference type="PANTHER" id="PTHR43649:SF12">
    <property type="entry name" value="DIACETYLCHITOBIOSE BINDING PROTEIN DASA"/>
    <property type="match status" value="1"/>
</dbReference>
<name>A0A2M9BB95_9MICO</name>
<dbReference type="InterPro" id="IPR050490">
    <property type="entry name" value="Bact_solute-bd_prot1"/>
</dbReference>
<comment type="caution">
    <text evidence="2">The sequence shown here is derived from an EMBL/GenBank/DDBJ whole genome shotgun (WGS) entry which is preliminary data.</text>
</comment>
<dbReference type="Pfam" id="PF01547">
    <property type="entry name" value="SBP_bac_1"/>
    <property type="match status" value="1"/>
</dbReference>
<dbReference type="Proteomes" id="UP000230161">
    <property type="component" value="Unassembled WGS sequence"/>
</dbReference>
<dbReference type="PANTHER" id="PTHR43649">
    <property type="entry name" value="ARABINOSE-BINDING PROTEIN-RELATED"/>
    <property type="match status" value="1"/>
</dbReference>
<dbReference type="EMBL" id="PGFB01000007">
    <property type="protein sequence ID" value="PJJ55214.1"/>
    <property type="molecule type" value="Genomic_DNA"/>
</dbReference>